<feature type="transmembrane region" description="Helical" evidence="5">
    <location>
        <begin position="12"/>
        <end position="32"/>
    </location>
</feature>
<evidence type="ECO:0000256" key="4">
    <source>
        <dbReference type="SAM" id="MobiDB-lite"/>
    </source>
</evidence>
<dbReference type="PANTHER" id="PTHR23132">
    <property type="entry name" value="D-ALANINE--D-ALANINE LIGASE"/>
    <property type="match status" value="1"/>
</dbReference>
<dbReference type="GO" id="GO:0046872">
    <property type="term" value="F:metal ion binding"/>
    <property type="evidence" value="ECO:0007669"/>
    <property type="project" value="InterPro"/>
</dbReference>
<dbReference type="AlphaFoldDB" id="A0A2V3J094"/>
<evidence type="ECO:0000256" key="3">
    <source>
        <dbReference type="PROSITE-ProRule" id="PRU00409"/>
    </source>
</evidence>
<keyword evidence="8" id="KW-1185">Reference proteome</keyword>
<proteinExistence type="inferred from homology"/>
<dbReference type="GO" id="GO:0008716">
    <property type="term" value="F:D-alanine-D-alanine ligase activity"/>
    <property type="evidence" value="ECO:0007669"/>
    <property type="project" value="InterPro"/>
</dbReference>
<reference evidence="7 8" key="1">
    <citation type="journal article" date="2018" name="Mol. Biol. Evol.">
        <title>Analysis of the draft genome of the red seaweed Gracilariopsis chorda provides insights into genome size evolution in Rhodophyta.</title>
        <authorList>
            <person name="Lee J."/>
            <person name="Yang E.C."/>
            <person name="Graf L."/>
            <person name="Yang J.H."/>
            <person name="Qiu H."/>
            <person name="Zel Zion U."/>
            <person name="Chan C.X."/>
            <person name="Stephens T.G."/>
            <person name="Weber A.P.M."/>
            <person name="Boo G.H."/>
            <person name="Boo S.M."/>
            <person name="Kim K.M."/>
            <person name="Shin Y."/>
            <person name="Jung M."/>
            <person name="Lee S.J."/>
            <person name="Yim H.S."/>
            <person name="Lee J.H."/>
            <person name="Bhattacharya D."/>
            <person name="Yoon H.S."/>
        </authorList>
    </citation>
    <scope>NUCLEOTIDE SEQUENCE [LARGE SCALE GENOMIC DNA]</scope>
    <source>
        <strain evidence="7 8">SKKU-2015</strain>
        <tissue evidence="7">Whole body</tissue>
    </source>
</reference>
<evidence type="ECO:0000259" key="6">
    <source>
        <dbReference type="PROSITE" id="PS50975"/>
    </source>
</evidence>
<sequence length="920" mass="102826">MYSSAARKLCRIFLLCIADTVWNLLLVIQSAMRSVQDFRKQRNALNLMNHGGLANGKTVLVTTGRQAKTLHVVRALKQVGAKVIVTDYNRISASALSLACDKFIVLPPIRTGDTQSWIRNFRDILLENKVDMVLPVSTINEVLILGLAQQQLAAELPHIKWLCPDLNIAIQLDDRSQFASFCDKFGVPTPEHGLLTSSESIPSIAGQFVNGIILKRIESSVNRREEIVRIKRGDDIPDYVKPTPADPWQWQHFISGPEFSVWYVCVDGKVTFSSCYHSESDLVNFDPTFVAADLDKPLRDLITGLRLSGQFAFDFIRDEKSGSDFVIECNPRASSILETVSKTPLWGEAFFGVDVTKRTVYDSVGFIYHRNCWPWSNRSEGYFDANDPLPMLGAEVVWPLNAIATKGLSEKLYQKIDVNICKIIVDGPSTGRDLAYYREKLYLEKISVALSSLRHMDTLLLDISIPQVRLIIDNCKSFKTIVVPLRHQDAPVPGDLNNIGVVVVLPDGNISEELLRTYMQGETRVLLGANLSKITGSISDISYRVVRPGCTWLPKYEIPLRKLRVLHVMGSCANEFYETLSTTYGYKCIANVGTDGRFEHFVAHVFPSGHWSVTPYVGDNHISEHEDKISAGEALVKIECLGIDVVLPHMFDYEGMTSYRSLFNILRIPMVGCTADALALSTNKSRTNACARVAGIQVPDFEVLRRGEKPRMTLPFVVKPSEEDNSQGIRVVRKEEDIESALNHAFEFCEEVLCEQFIPPGRELRVGLIEKGDGTLEMLPIIEYFVSERDPIRTKDHKVSTDASGSVKSVAGTAPGGSRLPADVDNVLKEKLYRMLSKAHRVLGCRDYSIYDIRVDPSGAPFMLETCLYCSFADNSVLVKMQASDGISASQLFERLCERAMTRRTLGDECGMSVGMRVRH</sequence>
<dbReference type="Pfam" id="PF07478">
    <property type="entry name" value="Dala_Dala_lig_C"/>
    <property type="match status" value="1"/>
</dbReference>
<keyword evidence="2 7" id="KW-0436">Ligase</keyword>
<comment type="similarity">
    <text evidence="1">Belongs to the D-alanine--D-alanine ligase family.</text>
</comment>
<protein>
    <submittedName>
        <fullName evidence="7">D-alanine--D-alanine ligase</fullName>
    </submittedName>
</protein>
<dbReference type="EMBL" id="NBIV01000033">
    <property type="protein sequence ID" value="PXF46780.1"/>
    <property type="molecule type" value="Genomic_DNA"/>
</dbReference>
<accession>A0A2V3J094</accession>
<evidence type="ECO:0000256" key="5">
    <source>
        <dbReference type="SAM" id="Phobius"/>
    </source>
</evidence>
<dbReference type="PROSITE" id="PS00867">
    <property type="entry name" value="CPSASE_2"/>
    <property type="match status" value="1"/>
</dbReference>
<dbReference type="GO" id="GO:0005524">
    <property type="term" value="F:ATP binding"/>
    <property type="evidence" value="ECO:0007669"/>
    <property type="project" value="UniProtKB-UniRule"/>
</dbReference>
<dbReference type="PANTHER" id="PTHR23132:SF23">
    <property type="entry name" value="D-ALANINE--D-ALANINE LIGASE B"/>
    <property type="match status" value="1"/>
</dbReference>
<evidence type="ECO:0000256" key="2">
    <source>
        <dbReference type="ARBA" id="ARBA00022598"/>
    </source>
</evidence>
<gene>
    <name evidence="7" type="ORF">BWQ96_03471</name>
</gene>
<dbReference type="Gene3D" id="3.30.1490.20">
    <property type="entry name" value="ATP-grasp fold, A domain"/>
    <property type="match status" value="2"/>
</dbReference>
<dbReference type="InterPro" id="IPR005479">
    <property type="entry name" value="CPAse_ATP-bd"/>
</dbReference>
<feature type="domain" description="ATP-grasp" evidence="6">
    <location>
        <begin position="179"/>
        <end position="364"/>
    </location>
</feature>
<dbReference type="Gene3D" id="3.40.50.20">
    <property type="match status" value="2"/>
</dbReference>
<dbReference type="Proteomes" id="UP000247409">
    <property type="component" value="Unassembled WGS sequence"/>
</dbReference>
<dbReference type="SUPFAM" id="SSF56059">
    <property type="entry name" value="Glutathione synthetase ATP-binding domain-like"/>
    <property type="match status" value="2"/>
</dbReference>
<keyword evidence="5" id="KW-0472">Membrane</keyword>
<evidence type="ECO:0000256" key="1">
    <source>
        <dbReference type="ARBA" id="ARBA00010871"/>
    </source>
</evidence>
<name>A0A2V3J094_9FLOR</name>
<dbReference type="InterPro" id="IPR011095">
    <property type="entry name" value="Dala_Dala_lig_C"/>
</dbReference>
<keyword evidence="5" id="KW-0812">Transmembrane</keyword>
<comment type="caution">
    <text evidence="7">The sequence shown here is derived from an EMBL/GenBank/DDBJ whole genome shotgun (WGS) entry which is preliminary data.</text>
</comment>
<dbReference type="InterPro" id="IPR013815">
    <property type="entry name" value="ATP_grasp_subdomain_1"/>
</dbReference>
<dbReference type="Gene3D" id="3.30.470.20">
    <property type="entry name" value="ATP-grasp fold, B domain"/>
    <property type="match status" value="2"/>
</dbReference>
<keyword evidence="5" id="KW-1133">Transmembrane helix</keyword>
<evidence type="ECO:0000313" key="7">
    <source>
        <dbReference type="EMBL" id="PXF46780.1"/>
    </source>
</evidence>
<keyword evidence="3" id="KW-0067">ATP-binding</keyword>
<keyword evidence="3" id="KW-0547">Nucleotide-binding</keyword>
<organism evidence="7 8">
    <name type="scientific">Gracilariopsis chorda</name>
    <dbReference type="NCBI Taxonomy" id="448386"/>
    <lineage>
        <taxon>Eukaryota</taxon>
        <taxon>Rhodophyta</taxon>
        <taxon>Florideophyceae</taxon>
        <taxon>Rhodymeniophycidae</taxon>
        <taxon>Gracilariales</taxon>
        <taxon>Gracilariaceae</taxon>
        <taxon>Gracilariopsis</taxon>
    </lineage>
</organism>
<dbReference type="PROSITE" id="PS50975">
    <property type="entry name" value="ATP_GRASP"/>
    <property type="match status" value="2"/>
</dbReference>
<evidence type="ECO:0000313" key="8">
    <source>
        <dbReference type="Proteomes" id="UP000247409"/>
    </source>
</evidence>
<dbReference type="OrthoDB" id="3562at2759"/>
<feature type="domain" description="ATP-grasp" evidence="6">
    <location>
        <begin position="688"/>
        <end position="898"/>
    </location>
</feature>
<feature type="region of interest" description="Disordered" evidence="4">
    <location>
        <begin position="796"/>
        <end position="815"/>
    </location>
</feature>
<dbReference type="InterPro" id="IPR011761">
    <property type="entry name" value="ATP-grasp"/>
</dbReference>